<name>A0A6L5XJ19_9BACT</name>
<evidence type="ECO:0000256" key="4">
    <source>
        <dbReference type="SAM" id="SignalP"/>
    </source>
</evidence>
<reference evidence="6 7" key="1">
    <citation type="submission" date="2019-09" db="EMBL/GenBank/DDBJ databases">
        <title>In-depth cultivation of the pig gut microbiome towards novel bacterial diversity and tailored functional studies.</title>
        <authorList>
            <person name="Wylensek D."/>
            <person name="Hitch T.C.A."/>
            <person name="Clavel T."/>
        </authorList>
    </citation>
    <scope>NUCLEOTIDE SEQUENCE [LARGE SCALE GENOMIC DNA]</scope>
    <source>
        <strain evidence="6 7">PG-178-WT-4</strain>
    </source>
</reference>
<dbReference type="GO" id="GO:0030313">
    <property type="term" value="C:cell envelope"/>
    <property type="evidence" value="ECO:0007669"/>
    <property type="project" value="UniProtKB-SubCell"/>
</dbReference>
<dbReference type="RefSeq" id="WP_154509146.1">
    <property type="nucleotide sequence ID" value="NZ_JAXELC010000022.1"/>
</dbReference>
<evidence type="ECO:0000313" key="7">
    <source>
        <dbReference type="Proteomes" id="UP000477488"/>
    </source>
</evidence>
<dbReference type="Pfam" id="PF25881">
    <property type="entry name" value="HH_YBHG"/>
    <property type="match status" value="1"/>
</dbReference>
<sequence>MTRKTMAALLVVCLLSLAGCGDSGQGVFQGYVEGEYVYLASSQAGRLESLAVERGSSVSARSLLFELEAEYERQVLRQAEEEELSARAQLKDMETGKRPEEVAMARAQLEQARAEAANAAAQLRRNEVLARSGGVSKAKLDDSRAAARTSAARVVELASQVDVYRLPEREKRIEAQRAAVRAAEARVAQARWDLEQKQLRAPASGLVYDTLFRAGEWVPAGSPVVQVLPPGNVKIRFFVPEPLVGGLKTGGQVLVRADGRPEPFAAAVSYVASNAEYTPPVIYSNETRSKLVFMVEARPEPGIAAELHPGQPVSVSLP</sequence>
<dbReference type="AlphaFoldDB" id="A0A6L5XJ19"/>
<dbReference type="PANTHER" id="PTHR32347">
    <property type="entry name" value="EFFLUX SYSTEM COMPONENT YKNX-RELATED"/>
    <property type="match status" value="1"/>
</dbReference>
<keyword evidence="2 3" id="KW-0175">Coiled coil</keyword>
<keyword evidence="4" id="KW-0732">Signal</keyword>
<dbReference type="Proteomes" id="UP000477488">
    <property type="component" value="Unassembled WGS sequence"/>
</dbReference>
<evidence type="ECO:0000256" key="2">
    <source>
        <dbReference type="ARBA" id="ARBA00023054"/>
    </source>
</evidence>
<feature type="coiled-coil region" evidence="3">
    <location>
        <begin position="76"/>
        <end position="129"/>
    </location>
</feature>
<protein>
    <submittedName>
        <fullName evidence="6">HlyD family efflux transporter periplasmic adaptor subunit</fullName>
    </submittedName>
</protein>
<feature type="signal peptide" evidence="4">
    <location>
        <begin position="1"/>
        <end position="18"/>
    </location>
</feature>
<dbReference type="Gene3D" id="2.40.30.170">
    <property type="match status" value="1"/>
</dbReference>
<dbReference type="Gene3D" id="1.10.287.470">
    <property type="entry name" value="Helix hairpin bin"/>
    <property type="match status" value="1"/>
</dbReference>
<dbReference type="PANTHER" id="PTHR32347:SF23">
    <property type="entry name" value="BLL5650 PROTEIN"/>
    <property type="match status" value="1"/>
</dbReference>
<keyword evidence="7" id="KW-1185">Reference proteome</keyword>
<gene>
    <name evidence="6" type="ORF">FYJ44_03375</name>
</gene>
<evidence type="ECO:0000313" key="6">
    <source>
        <dbReference type="EMBL" id="MSS27102.1"/>
    </source>
</evidence>
<evidence type="ECO:0000256" key="1">
    <source>
        <dbReference type="ARBA" id="ARBA00004196"/>
    </source>
</evidence>
<dbReference type="EMBL" id="VUMH01000002">
    <property type="protein sequence ID" value="MSS27102.1"/>
    <property type="molecule type" value="Genomic_DNA"/>
</dbReference>
<evidence type="ECO:0000256" key="3">
    <source>
        <dbReference type="SAM" id="Coils"/>
    </source>
</evidence>
<dbReference type="InterPro" id="IPR059052">
    <property type="entry name" value="HH_YbhG-like"/>
</dbReference>
<dbReference type="PROSITE" id="PS51257">
    <property type="entry name" value="PROKAR_LIPOPROTEIN"/>
    <property type="match status" value="1"/>
</dbReference>
<dbReference type="InterPro" id="IPR050465">
    <property type="entry name" value="UPF0194_transport"/>
</dbReference>
<accession>A0A6L5XJ19</accession>
<dbReference type="SUPFAM" id="SSF111369">
    <property type="entry name" value="HlyD-like secretion proteins"/>
    <property type="match status" value="1"/>
</dbReference>
<organism evidence="6 7">
    <name type="scientific">Desulfovibrio porci</name>
    <dbReference type="NCBI Taxonomy" id="2605782"/>
    <lineage>
        <taxon>Bacteria</taxon>
        <taxon>Pseudomonadati</taxon>
        <taxon>Thermodesulfobacteriota</taxon>
        <taxon>Desulfovibrionia</taxon>
        <taxon>Desulfovibrionales</taxon>
        <taxon>Desulfovibrionaceae</taxon>
        <taxon>Desulfovibrio</taxon>
    </lineage>
</organism>
<feature type="chain" id="PRO_5026846528" evidence="4">
    <location>
        <begin position="19"/>
        <end position="318"/>
    </location>
</feature>
<feature type="domain" description="YbhG-like alpha-helical hairpin" evidence="5">
    <location>
        <begin position="70"/>
        <end position="195"/>
    </location>
</feature>
<comment type="subcellular location">
    <subcellularLocation>
        <location evidence="1">Cell envelope</location>
    </subcellularLocation>
</comment>
<comment type="caution">
    <text evidence="6">The sequence shown here is derived from an EMBL/GenBank/DDBJ whole genome shotgun (WGS) entry which is preliminary data.</text>
</comment>
<evidence type="ECO:0000259" key="5">
    <source>
        <dbReference type="Pfam" id="PF25881"/>
    </source>
</evidence>
<proteinExistence type="predicted"/>